<protein>
    <submittedName>
        <fullName evidence="2">Uncharacterized protein</fullName>
    </submittedName>
</protein>
<feature type="region of interest" description="Disordered" evidence="1">
    <location>
        <begin position="147"/>
        <end position="169"/>
    </location>
</feature>
<evidence type="ECO:0000313" key="2">
    <source>
        <dbReference type="EMBL" id="KAJ3612692.1"/>
    </source>
</evidence>
<sequence length="169" mass="18269">MDPVRSSVQLQRVLFCGLKKLQASPYVPHKRGMQRGTGGGSHNEVAVVASNAADMEGPRPPHRVGARELVLGAPALRGPVWSDVRATHSHLRQAPVFLVGQIIAPMGLSIPRQPPEEEEDGVGLRWLGEKPRWSPLWFCGAPALCTSSPRRSRIGAGRKPKGGHRETGT</sequence>
<dbReference type="Proteomes" id="UP001148018">
    <property type="component" value="Unassembled WGS sequence"/>
</dbReference>
<gene>
    <name evidence="2" type="ORF">NHX12_018950</name>
</gene>
<organism evidence="2 3">
    <name type="scientific">Muraenolepis orangiensis</name>
    <name type="common">Patagonian moray cod</name>
    <dbReference type="NCBI Taxonomy" id="630683"/>
    <lineage>
        <taxon>Eukaryota</taxon>
        <taxon>Metazoa</taxon>
        <taxon>Chordata</taxon>
        <taxon>Craniata</taxon>
        <taxon>Vertebrata</taxon>
        <taxon>Euteleostomi</taxon>
        <taxon>Actinopterygii</taxon>
        <taxon>Neopterygii</taxon>
        <taxon>Teleostei</taxon>
        <taxon>Neoteleostei</taxon>
        <taxon>Acanthomorphata</taxon>
        <taxon>Zeiogadaria</taxon>
        <taxon>Gadariae</taxon>
        <taxon>Gadiformes</taxon>
        <taxon>Muraenolepidoidei</taxon>
        <taxon>Muraenolepididae</taxon>
        <taxon>Muraenolepis</taxon>
    </lineage>
</organism>
<evidence type="ECO:0000313" key="3">
    <source>
        <dbReference type="Proteomes" id="UP001148018"/>
    </source>
</evidence>
<reference evidence="2" key="1">
    <citation type="submission" date="2022-07" db="EMBL/GenBank/DDBJ databases">
        <title>Chromosome-level genome of Muraenolepis orangiensis.</title>
        <authorList>
            <person name="Kim J."/>
        </authorList>
    </citation>
    <scope>NUCLEOTIDE SEQUENCE</scope>
    <source>
        <strain evidence="2">KU_S4_2022</strain>
        <tissue evidence="2">Muscle</tissue>
    </source>
</reference>
<evidence type="ECO:0000256" key="1">
    <source>
        <dbReference type="SAM" id="MobiDB-lite"/>
    </source>
</evidence>
<accession>A0A9Q0EXY9</accession>
<dbReference type="AlphaFoldDB" id="A0A9Q0EXY9"/>
<feature type="compositionally biased region" description="Basic residues" evidence="1">
    <location>
        <begin position="150"/>
        <end position="162"/>
    </location>
</feature>
<name>A0A9Q0EXY9_9TELE</name>
<keyword evidence="3" id="KW-1185">Reference proteome</keyword>
<comment type="caution">
    <text evidence="2">The sequence shown here is derived from an EMBL/GenBank/DDBJ whole genome shotgun (WGS) entry which is preliminary data.</text>
</comment>
<proteinExistence type="predicted"/>
<dbReference type="EMBL" id="JANIIK010000035">
    <property type="protein sequence ID" value="KAJ3612692.1"/>
    <property type="molecule type" value="Genomic_DNA"/>
</dbReference>